<dbReference type="Gene3D" id="3.20.20.70">
    <property type="entry name" value="Aldolase class I"/>
    <property type="match status" value="1"/>
</dbReference>
<comment type="similarity">
    <text evidence="2 11">Belongs to the HisA/HisF family.</text>
</comment>
<comment type="subunit">
    <text evidence="3">Heterodimer of HisH and HisF.</text>
</comment>
<dbReference type="GO" id="GO:0000107">
    <property type="term" value="F:imidazoleglycerol-phosphate synthase activity"/>
    <property type="evidence" value="ECO:0007669"/>
    <property type="project" value="InterPro"/>
</dbReference>
<dbReference type="Pfam" id="PF00977">
    <property type="entry name" value="His_biosynth"/>
    <property type="match status" value="1"/>
</dbReference>
<dbReference type="InterPro" id="IPR013785">
    <property type="entry name" value="Aldolase_TIM"/>
</dbReference>
<evidence type="ECO:0000256" key="8">
    <source>
        <dbReference type="ARBA" id="ARBA00025475"/>
    </source>
</evidence>
<evidence type="ECO:0000313" key="13">
    <source>
        <dbReference type="Proteomes" id="UP000177067"/>
    </source>
</evidence>
<dbReference type="InterPro" id="IPR004651">
    <property type="entry name" value="HisF"/>
</dbReference>
<dbReference type="InterPro" id="IPR006062">
    <property type="entry name" value="His_biosynth"/>
</dbReference>
<comment type="pathway">
    <text evidence="1">Amino-acid biosynthesis; L-histidine biosynthesis; L-histidine from 5-phospho-alpha-D-ribose 1-diphosphate: step 5/9.</text>
</comment>
<organism evidence="12 13">
    <name type="scientific">Candidatus Magasanikbacteria bacterium RIFCSPHIGHO2_01_FULL_33_34</name>
    <dbReference type="NCBI Taxonomy" id="1798671"/>
    <lineage>
        <taxon>Bacteria</taxon>
        <taxon>Candidatus Magasanikiibacteriota</taxon>
    </lineage>
</organism>
<dbReference type="SUPFAM" id="SSF51366">
    <property type="entry name" value="Ribulose-phoshate binding barrel"/>
    <property type="match status" value="1"/>
</dbReference>
<reference evidence="12 13" key="1">
    <citation type="journal article" date="2016" name="Nat. Commun.">
        <title>Thousands of microbial genomes shed light on interconnected biogeochemical processes in an aquifer system.</title>
        <authorList>
            <person name="Anantharaman K."/>
            <person name="Brown C.T."/>
            <person name="Hug L.A."/>
            <person name="Sharon I."/>
            <person name="Castelle C.J."/>
            <person name="Probst A.J."/>
            <person name="Thomas B.C."/>
            <person name="Singh A."/>
            <person name="Wilkins M.J."/>
            <person name="Karaoz U."/>
            <person name="Brodie E.L."/>
            <person name="Williams K.H."/>
            <person name="Hubbard S.S."/>
            <person name="Banfield J.F."/>
        </authorList>
    </citation>
    <scope>NUCLEOTIDE SEQUENCE [LARGE SCALE GENOMIC DNA]</scope>
</reference>
<proteinExistence type="inferred from homology"/>
<evidence type="ECO:0000256" key="1">
    <source>
        <dbReference type="ARBA" id="ARBA00005091"/>
    </source>
</evidence>
<dbReference type="CDD" id="cd04731">
    <property type="entry name" value="HisF"/>
    <property type="match status" value="1"/>
</dbReference>
<dbReference type="UniPathway" id="UPA00031">
    <property type="reaction ID" value="UER00010"/>
</dbReference>
<keyword evidence="6 11" id="KW-0368">Histidine biosynthesis</keyword>
<evidence type="ECO:0000256" key="3">
    <source>
        <dbReference type="ARBA" id="ARBA00011152"/>
    </source>
</evidence>
<evidence type="ECO:0000256" key="11">
    <source>
        <dbReference type="RuleBase" id="RU003657"/>
    </source>
</evidence>
<evidence type="ECO:0000256" key="10">
    <source>
        <dbReference type="ARBA" id="ARBA00047838"/>
    </source>
</evidence>
<accession>A0A1F6LJD9</accession>
<dbReference type="AlphaFoldDB" id="A0A1F6LJD9"/>
<sequence>MLKKRLIACLIIKDGQIVQSKHFSEFLVVGNAIMAVEHFNAWAIDEIILLDINREKNYDFFRPDVNYDNTLTDFDQLIKYVSKKSFVPLCAGGGIRSVEDIRRYIKMGADKITINTVAIETPEIITEGAKVFGSQCIVISIDAKRQTDGTHKVMKGFGKIDTGMDVVGWAKKVEELGAGEIFLTSIDEDGSMRGYDIALVKTVASAVDIPVIASGGVGDWKHLVEGIKEGGASAVSVGNKFHFTEHSTMHAKNFMKQNGIEVR</sequence>
<dbReference type="PANTHER" id="PTHR21235:SF2">
    <property type="entry name" value="IMIDAZOLE GLYCEROL PHOSPHATE SYNTHASE HISHF"/>
    <property type="match status" value="1"/>
</dbReference>
<dbReference type="EMBL" id="MFPS01000007">
    <property type="protein sequence ID" value="OGH59403.1"/>
    <property type="molecule type" value="Genomic_DNA"/>
</dbReference>
<dbReference type="PANTHER" id="PTHR21235">
    <property type="entry name" value="IMIDAZOLE GLYCEROL PHOSPHATE SYNTHASE SUBUNIT HISF/H IGP SYNTHASE SUBUNIT HISF/H"/>
    <property type="match status" value="1"/>
</dbReference>
<evidence type="ECO:0000256" key="7">
    <source>
        <dbReference type="ARBA" id="ARBA00023239"/>
    </source>
</evidence>
<dbReference type="InterPro" id="IPR011060">
    <property type="entry name" value="RibuloseP-bd_barrel"/>
</dbReference>
<keyword evidence="5 11" id="KW-0028">Amino-acid biosynthesis</keyword>
<comment type="function">
    <text evidence="8">IGPS catalyzes the conversion of PRFAR and glutamine to IGP, AICAR and glutamate. The HisF subunit catalyzes the cyclization activity that produces IGP and AICAR from PRFAR using the ammonia provided by the HisH subunit.</text>
</comment>
<dbReference type="GO" id="GO:0000105">
    <property type="term" value="P:L-histidine biosynthetic process"/>
    <property type="evidence" value="ECO:0007669"/>
    <property type="project" value="UniProtKB-UniPathway"/>
</dbReference>
<dbReference type="InterPro" id="IPR050064">
    <property type="entry name" value="IGPS_HisA/HisF"/>
</dbReference>
<dbReference type="EC" id="4.3.2.10" evidence="4"/>
<name>A0A1F6LJD9_9BACT</name>
<comment type="catalytic activity">
    <reaction evidence="10">
        <text>5-[(5-phospho-1-deoxy-D-ribulos-1-ylimino)methylamino]-1-(5-phospho-beta-D-ribosyl)imidazole-4-carboxamide + L-glutamine = D-erythro-1-(imidazol-4-yl)glycerol 3-phosphate + 5-amino-1-(5-phospho-beta-D-ribosyl)imidazole-4-carboxamide + L-glutamate + H(+)</text>
        <dbReference type="Rhea" id="RHEA:24793"/>
        <dbReference type="ChEBI" id="CHEBI:15378"/>
        <dbReference type="ChEBI" id="CHEBI:29985"/>
        <dbReference type="ChEBI" id="CHEBI:58278"/>
        <dbReference type="ChEBI" id="CHEBI:58359"/>
        <dbReference type="ChEBI" id="CHEBI:58475"/>
        <dbReference type="ChEBI" id="CHEBI:58525"/>
        <dbReference type="EC" id="4.3.2.10"/>
    </reaction>
</comment>
<gene>
    <name evidence="12" type="ORF">A2725_01075</name>
</gene>
<protein>
    <recommendedName>
        <fullName evidence="4">imidazole glycerol-phosphate synthase</fullName>
        <ecNumber evidence="4">4.3.2.10</ecNumber>
    </recommendedName>
    <alternativeName>
        <fullName evidence="9">IGP synthase cyclase subunit</fullName>
    </alternativeName>
</protein>
<evidence type="ECO:0000256" key="5">
    <source>
        <dbReference type="ARBA" id="ARBA00022605"/>
    </source>
</evidence>
<evidence type="ECO:0000256" key="4">
    <source>
        <dbReference type="ARBA" id="ARBA00012809"/>
    </source>
</evidence>
<evidence type="ECO:0000256" key="6">
    <source>
        <dbReference type="ARBA" id="ARBA00023102"/>
    </source>
</evidence>
<evidence type="ECO:0000313" key="12">
    <source>
        <dbReference type="EMBL" id="OGH59403.1"/>
    </source>
</evidence>
<keyword evidence="7" id="KW-0456">Lyase</keyword>
<dbReference type="GO" id="GO:0016829">
    <property type="term" value="F:lyase activity"/>
    <property type="evidence" value="ECO:0007669"/>
    <property type="project" value="UniProtKB-KW"/>
</dbReference>
<evidence type="ECO:0000256" key="9">
    <source>
        <dbReference type="ARBA" id="ARBA00030264"/>
    </source>
</evidence>
<comment type="caution">
    <text evidence="12">The sequence shown here is derived from an EMBL/GenBank/DDBJ whole genome shotgun (WGS) entry which is preliminary data.</text>
</comment>
<evidence type="ECO:0000256" key="2">
    <source>
        <dbReference type="ARBA" id="ARBA00009667"/>
    </source>
</evidence>
<dbReference type="Proteomes" id="UP000177067">
    <property type="component" value="Unassembled WGS sequence"/>
</dbReference>